<feature type="binding site" evidence="9">
    <location>
        <begin position="130"/>
        <end position="132"/>
    </location>
    <ligand>
        <name>2-[(2R,5Z)-2-carboxy-4-methylthiazol-5(2H)-ylidene]ethyl phosphate</name>
        <dbReference type="ChEBI" id="CHEBI:62899"/>
    </ligand>
</feature>
<dbReference type="PANTHER" id="PTHR20857:SF15">
    <property type="entry name" value="THIAMINE-PHOSPHATE SYNTHASE"/>
    <property type="match status" value="1"/>
</dbReference>
<keyword evidence="3 9" id="KW-0479">Metal-binding</keyword>
<feature type="binding site" evidence="9">
    <location>
        <position position="65"/>
    </location>
    <ligand>
        <name>4-amino-2-methyl-5-(diphosphooxymethyl)pyrimidine</name>
        <dbReference type="ChEBI" id="CHEBI:57841"/>
    </ligand>
</feature>
<evidence type="ECO:0000256" key="6">
    <source>
        <dbReference type="ARBA" id="ARBA00047334"/>
    </source>
</evidence>
<evidence type="ECO:0000256" key="3">
    <source>
        <dbReference type="ARBA" id="ARBA00022723"/>
    </source>
</evidence>
<feature type="binding site" evidence="9">
    <location>
        <position position="133"/>
    </location>
    <ligand>
        <name>4-amino-2-methyl-5-(diphosphooxymethyl)pyrimidine</name>
        <dbReference type="ChEBI" id="CHEBI:57841"/>
    </ligand>
</feature>
<reference evidence="11 12" key="1">
    <citation type="submission" date="2016-06" db="EMBL/GenBank/DDBJ databases">
        <title>Revisiting the taxonomy of the Elizabethkingia Genus based on Whole-Genome Sequencing, Optical Mapping, and MALDI-TOF.</title>
        <authorList>
            <person name="Nicholson A.C."/>
        </authorList>
    </citation>
    <scope>NUCLEOTIDE SEQUENCE [LARGE SCALE GENOMIC DNA]</scope>
    <source>
        <strain evidence="11 12">G4070</strain>
    </source>
</reference>
<sequence>MLSRLQYISQGANAEDQEKNILKALLNGADWIQVRWKDTDDRSLEKLCIKIRNYCSDFGAKYILNDHVTLAKETDADGVHLGLTDTPVAEARSILGNNKIIGGTANTIQDLQQRIDEKCDYIGLGPFRFTSTKEKLSPVLGAEGYKNIFKHFQDQQIALPPVFAIGGIQLEDIKLLQDIGLYGVAVSGLIAKNPELISTIKAIFNE</sequence>
<dbReference type="InterPro" id="IPR036206">
    <property type="entry name" value="ThiamineP_synth_sf"/>
</dbReference>
<evidence type="ECO:0000256" key="5">
    <source>
        <dbReference type="ARBA" id="ARBA00022977"/>
    </source>
</evidence>
<comment type="function">
    <text evidence="9">Condenses 4-methyl-5-(beta-hydroxyethyl)thiazole monophosphate (THZ-P) and 2-methyl-4-amino-5-hydroxymethyl pyrimidine pyrophosphate (HMP-PP) to form thiamine monophosphate (TMP).</text>
</comment>
<comment type="similarity">
    <text evidence="9">Belongs to the thiamine-phosphate synthase family.</text>
</comment>
<dbReference type="GO" id="GO:0005737">
    <property type="term" value="C:cytoplasm"/>
    <property type="evidence" value="ECO:0007669"/>
    <property type="project" value="TreeGrafter"/>
</dbReference>
<dbReference type="InterPro" id="IPR034291">
    <property type="entry name" value="TMP_synthase"/>
</dbReference>
<keyword evidence="12" id="KW-1185">Reference proteome</keyword>
<evidence type="ECO:0000256" key="1">
    <source>
        <dbReference type="ARBA" id="ARBA00005165"/>
    </source>
</evidence>
<dbReference type="HAMAP" id="MF_00097">
    <property type="entry name" value="TMP_synthase"/>
    <property type="match status" value="1"/>
</dbReference>
<evidence type="ECO:0000256" key="2">
    <source>
        <dbReference type="ARBA" id="ARBA00022679"/>
    </source>
</evidence>
<dbReference type="InterPro" id="IPR013785">
    <property type="entry name" value="Aldolase_TIM"/>
</dbReference>
<feature type="domain" description="Thiamine phosphate synthase/TenI" evidence="10">
    <location>
        <begin position="11"/>
        <end position="187"/>
    </location>
</feature>
<organism evidence="11 12">
    <name type="scientific">Elizabethkingia occulta</name>
    <dbReference type="NCBI Taxonomy" id="1867263"/>
    <lineage>
        <taxon>Bacteria</taxon>
        <taxon>Pseudomonadati</taxon>
        <taxon>Bacteroidota</taxon>
        <taxon>Flavobacteriia</taxon>
        <taxon>Flavobacteriales</taxon>
        <taxon>Weeksellaceae</taxon>
        <taxon>Elizabethkingia</taxon>
    </lineage>
</organism>
<dbReference type="AlphaFoldDB" id="A0A1T3MCS1"/>
<dbReference type="GO" id="GO:0000287">
    <property type="term" value="F:magnesium ion binding"/>
    <property type="evidence" value="ECO:0007669"/>
    <property type="project" value="UniProtKB-UniRule"/>
</dbReference>
<dbReference type="SUPFAM" id="SSF51391">
    <property type="entry name" value="Thiamin phosphate synthase"/>
    <property type="match status" value="1"/>
</dbReference>
<dbReference type="CDD" id="cd00564">
    <property type="entry name" value="TMP_TenI"/>
    <property type="match status" value="1"/>
</dbReference>
<evidence type="ECO:0000313" key="11">
    <source>
        <dbReference type="EMBL" id="OPC62081.1"/>
    </source>
</evidence>
<comment type="pathway">
    <text evidence="1 9">Cofactor biosynthesis; thiamine diphosphate biosynthesis; thiamine phosphate from 4-amino-2-methyl-5-diphosphomethylpyrimidine and 4-methyl-5-(2-phosphoethyl)-thiazole: step 1/1.</text>
</comment>
<dbReference type="UniPathway" id="UPA00060">
    <property type="reaction ID" value="UER00141"/>
</dbReference>
<comment type="cofactor">
    <cofactor evidence="9">
        <name>Mg(2+)</name>
        <dbReference type="ChEBI" id="CHEBI:18420"/>
    </cofactor>
    <text evidence="9">Binds 1 Mg(2+) ion per subunit.</text>
</comment>
<dbReference type="EC" id="2.5.1.3" evidence="9"/>
<dbReference type="PANTHER" id="PTHR20857">
    <property type="entry name" value="THIAMINE-PHOSPHATE PYROPHOSPHORYLASE"/>
    <property type="match status" value="1"/>
</dbReference>
<dbReference type="InterPro" id="IPR022998">
    <property type="entry name" value="ThiamineP_synth_TenI"/>
</dbReference>
<dbReference type="Proteomes" id="UP000190813">
    <property type="component" value="Unassembled WGS sequence"/>
</dbReference>
<comment type="catalytic activity">
    <reaction evidence="6 9">
        <text>4-methyl-5-(2-phosphooxyethyl)-thiazole + 4-amino-2-methyl-5-(diphosphooxymethyl)pyrimidine + H(+) = thiamine phosphate + diphosphate</text>
        <dbReference type="Rhea" id="RHEA:22328"/>
        <dbReference type="ChEBI" id="CHEBI:15378"/>
        <dbReference type="ChEBI" id="CHEBI:33019"/>
        <dbReference type="ChEBI" id="CHEBI:37575"/>
        <dbReference type="ChEBI" id="CHEBI:57841"/>
        <dbReference type="ChEBI" id="CHEBI:58296"/>
        <dbReference type="EC" id="2.5.1.3"/>
    </reaction>
</comment>
<feature type="binding site" evidence="9">
    <location>
        <position position="104"/>
    </location>
    <ligand>
        <name>4-amino-2-methyl-5-(diphosphooxymethyl)pyrimidine</name>
        <dbReference type="ChEBI" id="CHEBI:57841"/>
    </ligand>
</feature>
<feature type="binding site" evidence="9">
    <location>
        <position position="167"/>
    </location>
    <ligand>
        <name>2-[(2R,5Z)-2-carboxy-4-methylthiazol-5(2H)-ylidene]ethyl phosphate</name>
        <dbReference type="ChEBI" id="CHEBI:62899"/>
    </ligand>
</feature>
<dbReference type="EMBL" id="MAHX01000018">
    <property type="protein sequence ID" value="OPC62081.1"/>
    <property type="molecule type" value="Genomic_DNA"/>
</dbReference>
<evidence type="ECO:0000256" key="8">
    <source>
        <dbReference type="ARBA" id="ARBA00047883"/>
    </source>
</evidence>
<comment type="caution">
    <text evidence="9">Lacks conserved residue(s) required for the propagation of feature annotation.</text>
</comment>
<feature type="binding site" evidence="9">
    <location>
        <position position="66"/>
    </location>
    <ligand>
        <name>Mg(2+)</name>
        <dbReference type="ChEBI" id="CHEBI:18420"/>
    </ligand>
</feature>
<comment type="catalytic activity">
    <reaction evidence="8 9">
        <text>2-[(2R,5Z)-2-carboxy-4-methylthiazol-5(2H)-ylidene]ethyl phosphate + 4-amino-2-methyl-5-(diphosphooxymethyl)pyrimidine + 2 H(+) = thiamine phosphate + CO2 + diphosphate</text>
        <dbReference type="Rhea" id="RHEA:47844"/>
        <dbReference type="ChEBI" id="CHEBI:15378"/>
        <dbReference type="ChEBI" id="CHEBI:16526"/>
        <dbReference type="ChEBI" id="CHEBI:33019"/>
        <dbReference type="ChEBI" id="CHEBI:37575"/>
        <dbReference type="ChEBI" id="CHEBI:57841"/>
        <dbReference type="ChEBI" id="CHEBI:62899"/>
        <dbReference type="EC" id="2.5.1.3"/>
    </reaction>
</comment>
<evidence type="ECO:0000256" key="9">
    <source>
        <dbReference type="HAMAP-Rule" id="MF_00097"/>
    </source>
</evidence>
<dbReference type="RefSeq" id="WP_078772796.1">
    <property type="nucleotide sequence ID" value="NZ_CBCSBR010000004.1"/>
</dbReference>
<keyword evidence="5 9" id="KW-0784">Thiamine biosynthesis</keyword>
<protein>
    <recommendedName>
        <fullName evidence="9">Thiamine-phosphate synthase</fullName>
        <shortName evidence="9">TP synthase</shortName>
        <shortName evidence="9">TPS</shortName>
        <ecNumber evidence="9">2.5.1.3</ecNumber>
    </recommendedName>
    <alternativeName>
        <fullName evidence="9">Thiamine-phosphate pyrophosphorylase</fullName>
        <shortName evidence="9">TMP pyrophosphorylase</shortName>
        <shortName evidence="9">TMP-PPase</shortName>
    </alternativeName>
</protein>
<comment type="caution">
    <text evidence="11">The sequence shown here is derived from an EMBL/GenBank/DDBJ whole genome shotgun (WGS) entry which is preliminary data.</text>
</comment>
<keyword evidence="4 9" id="KW-0460">Magnesium</keyword>
<dbReference type="Gene3D" id="3.20.20.70">
    <property type="entry name" value="Aldolase class I"/>
    <property type="match status" value="1"/>
</dbReference>
<dbReference type="GO" id="GO:0004789">
    <property type="term" value="F:thiamine-phosphate diphosphorylase activity"/>
    <property type="evidence" value="ECO:0007669"/>
    <property type="project" value="UniProtKB-UniRule"/>
</dbReference>
<gene>
    <name evidence="9" type="primary">thiE</name>
    <name evidence="11" type="ORF">BAZ10_09470</name>
</gene>
<evidence type="ECO:0000313" key="12">
    <source>
        <dbReference type="Proteomes" id="UP000190813"/>
    </source>
</evidence>
<feature type="binding site" evidence="9">
    <location>
        <position position="85"/>
    </location>
    <ligand>
        <name>Mg(2+)</name>
        <dbReference type="ChEBI" id="CHEBI:18420"/>
    </ligand>
</feature>
<evidence type="ECO:0000256" key="4">
    <source>
        <dbReference type="ARBA" id="ARBA00022842"/>
    </source>
</evidence>
<accession>A0A1T3MCS1</accession>
<dbReference type="GO" id="GO:0009229">
    <property type="term" value="P:thiamine diphosphate biosynthetic process"/>
    <property type="evidence" value="ECO:0007669"/>
    <property type="project" value="UniProtKB-UniRule"/>
</dbReference>
<dbReference type="Pfam" id="PF02581">
    <property type="entry name" value="TMP-TENI"/>
    <property type="match status" value="1"/>
</dbReference>
<comment type="catalytic activity">
    <reaction evidence="7 9">
        <text>2-(2-carboxy-4-methylthiazol-5-yl)ethyl phosphate + 4-amino-2-methyl-5-(diphosphooxymethyl)pyrimidine + 2 H(+) = thiamine phosphate + CO2 + diphosphate</text>
        <dbReference type="Rhea" id="RHEA:47848"/>
        <dbReference type="ChEBI" id="CHEBI:15378"/>
        <dbReference type="ChEBI" id="CHEBI:16526"/>
        <dbReference type="ChEBI" id="CHEBI:33019"/>
        <dbReference type="ChEBI" id="CHEBI:37575"/>
        <dbReference type="ChEBI" id="CHEBI:57841"/>
        <dbReference type="ChEBI" id="CHEBI:62890"/>
        <dbReference type="EC" id="2.5.1.3"/>
    </reaction>
</comment>
<keyword evidence="2 9" id="KW-0808">Transferase</keyword>
<name>A0A1T3MCS1_9FLAO</name>
<dbReference type="GO" id="GO:0009228">
    <property type="term" value="P:thiamine biosynthetic process"/>
    <property type="evidence" value="ECO:0007669"/>
    <property type="project" value="UniProtKB-KW"/>
</dbReference>
<evidence type="ECO:0000256" key="7">
    <source>
        <dbReference type="ARBA" id="ARBA00047851"/>
    </source>
</evidence>
<evidence type="ECO:0000259" key="10">
    <source>
        <dbReference type="Pfam" id="PF02581"/>
    </source>
</evidence>
<proteinExistence type="inferred from homology"/>
<feature type="binding site" evidence="9">
    <location>
        <begin position="33"/>
        <end position="37"/>
    </location>
    <ligand>
        <name>4-amino-2-methyl-5-(diphosphooxymethyl)pyrimidine</name>
        <dbReference type="ChEBI" id="CHEBI:57841"/>
    </ligand>
</feature>